<dbReference type="AlphaFoldDB" id="A0A4Y7QHF3"/>
<name>A0A4Y7QHF3_9AGAM</name>
<dbReference type="VEuPathDB" id="FungiDB:BD410DRAFT_524654"/>
<protein>
    <submittedName>
        <fullName evidence="1">Uncharacterized protein</fullName>
    </submittedName>
</protein>
<gene>
    <name evidence="1" type="ORF">BD410DRAFT_524654</name>
</gene>
<evidence type="ECO:0000313" key="2">
    <source>
        <dbReference type="Proteomes" id="UP000294933"/>
    </source>
</evidence>
<reference evidence="1 2" key="1">
    <citation type="submission" date="2018-06" db="EMBL/GenBank/DDBJ databases">
        <title>A transcriptomic atlas of mushroom development highlights an independent origin of complex multicellularity.</title>
        <authorList>
            <consortium name="DOE Joint Genome Institute"/>
            <person name="Krizsan K."/>
            <person name="Almasi E."/>
            <person name="Merenyi Z."/>
            <person name="Sahu N."/>
            <person name="Viragh M."/>
            <person name="Koszo T."/>
            <person name="Mondo S."/>
            <person name="Kiss B."/>
            <person name="Balint B."/>
            <person name="Kues U."/>
            <person name="Barry K."/>
            <person name="Hegedus J.C."/>
            <person name="Henrissat B."/>
            <person name="Johnson J."/>
            <person name="Lipzen A."/>
            <person name="Ohm R."/>
            <person name="Nagy I."/>
            <person name="Pangilinan J."/>
            <person name="Yan J."/>
            <person name="Xiong Y."/>
            <person name="Grigoriev I.V."/>
            <person name="Hibbett D.S."/>
            <person name="Nagy L.G."/>
        </authorList>
    </citation>
    <scope>NUCLEOTIDE SEQUENCE [LARGE SCALE GENOMIC DNA]</scope>
    <source>
        <strain evidence="1 2">SZMC22713</strain>
    </source>
</reference>
<sequence length="127" mass="14552">MDANPFCLWIMVARRSEPVGIIITQHITIWVMVLLLAYTPPPPPPPTSHFAIKLDALGTMPPLDNSHAACFQARQDLRVTMSTTMSNLSVIRIFRWPAVWRLRLRSNELEMVIRGAICHEYSRNTRN</sequence>
<organism evidence="1 2">
    <name type="scientific">Rickenella mellea</name>
    <dbReference type="NCBI Taxonomy" id="50990"/>
    <lineage>
        <taxon>Eukaryota</taxon>
        <taxon>Fungi</taxon>
        <taxon>Dikarya</taxon>
        <taxon>Basidiomycota</taxon>
        <taxon>Agaricomycotina</taxon>
        <taxon>Agaricomycetes</taxon>
        <taxon>Hymenochaetales</taxon>
        <taxon>Rickenellaceae</taxon>
        <taxon>Rickenella</taxon>
    </lineage>
</organism>
<proteinExistence type="predicted"/>
<dbReference type="Proteomes" id="UP000294933">
    <property type="component" value="Unassembled WGS sequence"/>
</dbReference>
<keyword evidence="2" id="KW-1185">Reference proteome</keyword>
<accession>A0A4Y7QHF3</accession>
<dbReference type="EMBL" id="ML170161">
    <property type="protein sequence ID" value="TDL26522.1"/>
    <property type="molecule type" value="Genomic_DNA"/>
</dbReference>
<evidence type="ECO:0000313" key="1">
    <source>
        <dbReference type="EMBL" id="TDL26522.1"/>
    </source>
</evidence>